<dbReference type="CDD" id="cd07571">
    <property type="entry name" value="ALP_N-acyl_transferase"/>
    <property type="match status" value="1"/>
</dbReference>
<dbReference type="PANTHER" id="PTHR38686">
    <property type="entry name" value="APOLIPOPROTEIN N-ACYLTRANSFERASE"/>
    <property type="match status" value="1"/>
</dbReference>
<dbReference type="AlphaFoldDB" id="A0A0F0CRE5"/>
<keyword evidence="11" id="KW-0449">Lipoprotein</keyword>
<feature type="transmembrane region" description="Helical" evidence="9">
    <location>
        <begin position="76"/>
        <end position="98"/>
    </location>
</feature>
<dbReference type="InterPro" id="IPR003010">
    <property type="entry name" value="C-N_Hydrolase"/>
</dbReference>
<feature type="transmembrane region" description="Helical" evidence="9">
    <location>
        <begin position="105"/>
        <end position="128"/>
    </location>
</feature>
<comment type="similarity">
    <text evidence="2 9">Belongs to the CN hydrolase family. Apolipoprotein N-acyltransferase subfamily.</text>
</comment>
<evidence type="ECO:0000256" key="1">
    <source>
        <dbReference type="ARBA" id="ARBA00004651"/>
    </source>
</evidence>
<keyword evidence="7 9" id="KW-0472">Membrane</keyword>
<comment type="catalytic activity">
    <reaction evidence="9">
        <text>N-terminal S-1,2-diacyl-sn-glyceryl-L-cysteinyl-[lipoprotein] + a glycerophospholipid = N-acyl-S-1,2-diacyl-sn-glyceryl-L-cysteinyl-[lipoprotein] + a 2-acyl-sn-glycero-3-phospholipid + H(+)</text>
        <dbReference type="Rhea" id="RHEA:48228"/>
        <dbReference type="Rhea" id="RHEA-COMP:14681"/>
        <dbReference type="Rhea" id="RHEA-COMP:14684"/>
        <dbReference type="ChEBI" id="CHEBI:15378"/>
        <dbReference type="ChEBI" id="CHEBI:136912"/>
        <dbReference type="ChEBI" id="CHEBI:140656"/>
        <dbReference type="ChEBI" id="CHEBI:140657"/>
        <dbReference type="ChEBI" id="CHEBI:140660"/>
        <dbReference type="EC" id="2.3.1.269"/>
    </reaction>
</comment>
<dbReference type="GO" id="GO:0016410">
    <property type="term" value="F:N-acyltransferase activity"/>
    <property type="evidence" value="ECO:0007669"/>
    <property type="project" value="UniProtKB-UniRule"/>
</dbReference>
<feature type="transmembrane region" description="Helical" evidence="9">
    <location>
        <begin position="140"/>
        <end position="165"/>
    </location>
</feature>
<dbReference type="InterPro" id="IPR045378">
    <property type="entry name" value="LNT_N"/>
</dbReference>
<dbReference type="HAMAP" id="MF_01148">
    <property type="entry name" value="Lnt"/>
    <property type="match status" value="1"/>
</dbReference>
<comment type="caution">
    <text evidence="11">The sequence shown here is derived from an EMBL/GenBank/DDBJ whole genome shotgun (WGS) entry which is preliminary data.</text>
</comment>
<dbReference type="Gene3D" id="3.60.110.10">
    <property type="entry name" value="Carbon-nitrogen hydrolase"/>
    <property type="match status" value="1"/>
</dbReference>
<dbReference type="Pfam" id="PF20154">
    <property type="entry name" value="LNT_N"/>
    <property type="match status" value="1"/>
</dbReference>
<evidence type="ECO:0000256" key="6">
    <source>
        <dbReference type="ARBA" id="ARBA00022989"/>
    </source>
</evidence>
<feature type="transmembrane region" description="Helical" evidence="9">
    <location>
        <begin position="177"/>
        <end position="194"/>
    </location>
</feature>
<dbReference type="NCBIfam" id="TIGR00546">
    <property type="entry name" value="lnt"/>
    <property type="match status" value="1"/>
</dbReference>
<feature type="transmembrane region" description="Helical" evidence="9">
    <location>
        <begin position="5"/>
        <end position="23"/>
    </location>
</feature>
<dbReference type="Pfam" id="PF00795">
    <property type="entry name" value="CN_hydrolase"/>
    <property type="match status" value="1"/>
</dbReference>
<evidence type="ECO:0000259" key="10">
    <source>
        <dbReference type="PROSITE" id="PS50263"/>
    </source>
</evidence>
<keyword evidence="3 9" id="KW-1003">Cell membrane</keyword>
<comment type="pathway">
    <text evidence="9">Protein modification; lipoprotein biosynthesis (N-acyl transfer).</text>
</comment>
<evidence type="ECO:0000256" key="4">
    <source>
        <dbReference type="ARBA" id="ARBA00022679"/>
    </source>
</evidence>
<evidence type="ECO:0000313" key="11">
    <source>
        <dbReference type="EMBL" id="KJJ84086.1"/>
    </source>
</evidence>
<dbReference type="UniPathway" id="UPA00666"/>
<dbReference type="Proteomes" id="UP000033428">
    <property type="component" value="Unassembled WGS sequence"/>
</dbReference>
<protein>
    <recommendedName>
        <fullName evidence="9">Apolipoprotein N-acyltransferase</fullName>
        <shortName evidence="9">ALP N-acyltransferase</shortName>
        <ecNumber evidence="9">2.3.1.269</ecNumber>
    </recommendedName>
</protein>
<dbReference type="EMBL" id="JYNY01000407">
    <property type="protein sequence ID" value="KJJ84086.1"/>
    <property type="molecule type" value="Genomic_DNA"/>
</dbReference>
<proteinExistence type="inferred from homology"/>
<keyword evidence="6 9" id="KW-1133">Transmembrane helix</keyword>
<evidence type="ECO:0000256" key="8">
    <source>
        <dbReference type="ARBA" id="ARBA00023315"/>
    </source>
</evidence>
<comment type="function">
    <text evidence="9">Catalyzes the phospholipid dependent N-acylation of the N-terminal cysteine of apolipoprotein, the last step in lipoprotein maturation.</text>
</comment>
<reference evidence="11 12" key="1">
    <citation type="submission" date="2015-02" db="EMBL/GenBank/DDBJ databases">
        <title>Single-cell genomics of uncultivated deep-branching MTB reveals a conserved set of magnetosome genes.</title>
        <authorList>
            <person name="Kolinko S."/>
            <person name="Richter M."/>
            <person name="Glockner F.O."/>
            <person name="Brachmann A."/>
            <person name="Schuler D."/>
        </authorList>
    </citation>
    <scope>NUCLEOTIDE SEQUENCE [LARGE SCALE GENOMIC DNA]</scope>
    <source>
        <strain evidence="11">SKK-01</strain>
    </source>
</reference>
<dbReference type="SUPFAM" id="SSF56317">
    <property type="entry name" value="Carbon-nitrogen hydrolase"/>
    <property type="match status" value="1"/>
</dbReference>
<sequence length="513" mass="59756">MKKNLINILLSVFSGVLCFLAFPNFGYDFLAWIALVPLFIAIRKVNPEKSFVYGYIAGIIFFGGLLYWLPNVTIPGTIFLIIILALFYGLFFYIAGVLNRYSMNLLILPFVWVAIEFLRGYILTGFPWGFLGYTQYKKLIFIQIADLTGCYGVSFFLVAFNIAFYEYIIRYKHMIRHMVFTLAVILMVFAYGQYKLDEKHYEVGTPSVTIVQGNIPQVNKWNIKYAEEIVKKYTNLTREIMKDNSASLIVWPETAYPYLVDDFESAVEVKTLAQEYGTPILTGMVYRDNNFYYNSAAFFDERGVFAEKYYKTHLVPFGEYIPLTEYLSFLRRYIDKPIGEYARGDEYTLIRLKSRVSSRGENNSIMRWMNVYEFGVMICFEDIFPYIAREFTREGADFLINITNDAWFGKTSAQEQHLIASVFRAVENRRPVIRAANTGVSCFIDFKGNIVERLNAKGEDTFVEGTLNRVINIIDKKSFYTVYGDMFVYLCGLVMIIFFSWQIIFYEHDRDNR</sequence>
<comment type="subcellular location">
    <subcellularLocation>
        <location evidence="1 9">Cell membrane</location>
        <topology evidence="1 9">Multi-pass membrane protein</topology>
    </subcellularLocation>
</comment>
<dbReference type="EC" id="2.3.1.269" evidence="9"/>
<dbReference type="PANTHER" id="PTHR38686:SF1">
    <property type="entry name" value="APOLIPOPROTEIN N-ACYLTRANSFERASE"/>
    <property type="match status" value="1"/>
</dbReference>
<dbReference type="InterPro" id="IPR004563">
    <property type="entry name" value="Apolipo_AcylTrfase"/>
</dbReference>
<keyword evidence="12" id="KW-1185">Reference proteome</keyword>
<feature type="transmembrane region" description="Helical" evidence="9">
    <location>
        <begin position="52"/>
        <end position="70"/>
    </location>
</feature>
<feature type="transmembrane region" description="Helical" evidence="9">
    <location>
        <begin position="29"/>
        <end position="45"/>
    </location>
</feature>
<evidence type="ECO:0000256" key="2">
    <source>
        <dbReference type="ARBA" id="ARBA00010065"/>
    </source>
</evidence>
<keyword evidence="5 9" id="KW-0812">Transmembrane</keyword>
<name>A0A0F0CRE5_9BACT</name>
<dbReference type="GO" id="GO:0042158">
    <property type="term" value="P:lipoprotein biosynthetic process"/>
    <property type="evidence" value="ECO:0007669"/>
    <property type="project" value="UniProtKB-UniRule"/>
</dbReference>
<keyword evidence="4 9" id="KW-0808">Transferase</keyword>
<evidence type="ECO:0000256" key="3">
    <source>
        <dbReference type="ARBA" id="ARBA00022475"/>
    </source>
</evidence>
<feature type="domain" description="CN hydrolase" evidence="10">
    <location>
        <begin position="211"/>
        <end position="469"/>
    </location>
</feature>
<dbReference type="PATRIC" id="fig|1609969.3.peg.2177"/>
<evidence type="ECO:0000256" key="9">
    <source>
        <dbReference type="HAMAP-Rule" id="MF_01148"/>
    </source>
</evidence>
<accession>A0A0F0CRE5</accession>
<dbReference type="PROSITE" id="PS50263">
    <property type="entry name" value="CN_HYDROLASE"/>
    <property type="match status" value="1"/>
</dbReference>
<evidence type="ECO:0000313" key="12">
    <source>
        <dbReference type="Proteomes" id="UP000033428"/>
    </source>
</evidence>
<keyword evidence="8 9" id="KW-0012">Acyltransferase</keyword>
<feature type="transmembrane region" description="Helical" evidence="9">
    <location>
        <begin position="486"/>
        <end position="506"/>
    </location>
</feature>
<evidence type="ECO:0000256" key="7">
    <source>
        <dbReference type="ARBA" id="ARBA00023136"/>
    </source>
</evidence>
<dbReference type="GO" id="GO:0005886">
    <property type="term" value="C:plasma membrane"/>
    <property type="evidence" value="ECO:0007669"/>
    <property type="project" value="UniProtKB-SubCell"/>
</dbReference>
<gene>
    <name evidence="9" type="primary">lnt</name>
    <name evidence="11" type="ORF">OMAG_002047</name>
</gene>
<organism evidence="11 12">
    <name type="scientific">Candidatus Omnitrophus magneticus</name>
    <dbReference type="NCBI Taxonomy" id="1609969"/>
    <lineage>
        <taxon>Bacteria</taxon>
        <taxon>Pseudomonadati</taxon>
        <taxon>Candidatus Omnitrophota</taxon>
        <taxon>Candidatus Omnitrophus</taxon>
    </lineage>
</organism>
<dbReference type="InterPro" id="IPR036526">
    <property type="entry name" value="C-N_Hydrolase_sf"/>
</dbReference>
<evidence type="ECO:0000256" key="5">
    <source>
        <dbReference type="ARBA" id="ARBA00022692"/>
    </source>
</evidence>